<dbReference type="Pfam" id="PF03466">
    <property type="entry name" value="LysR_substrate"/>
    <property type="match status" value="1"/>
</dbReference>
<evidence type="ECO:0000256" key="4">
    <source>
        <dbReference type="ARBA" id="ARBA00023163"/>
    </source>
</evidence>
<dbReference type="EMBL" id="VMNK01000011">
    <property type="protein sequence ID" value="TVO55238.1"/>
    <property type="molecule type" value="Genomic_DNA"/>
</dbReference>
<dbReference type="InterPro" id="IPR036388">
    <property type="entry name" value="WH-like_DNA-bd_sf"/>
</dbReference>
<organism evidence="7 8">
    <name type="scientific">Denitromonas halophila</name>
    <dbReference type="NCBI Taxonomy" id="1629404"/>
    <lineage>
        <taxon>Bacteria</taxon>
        <taxon>Pseudomonadati</taxon>
        <taxon>Pseudomonadota</taxon>
        <taxon>Betaproteobacteria</taxon>
        <taxon>Rhodocyclales</taxon>
        <taxon>Zoogloeaceae</taxon>
        <taxon>Denitromonas</taxon>
    </lineage>
</organism>
<dbReference type="Gene3D" id="3.40.190.290">
    <property type="match status" value="1"/>
</dbReference>
<evidence type="ECO:0000256" key="5">
    <source>
        <dbReference type="SAM" id="Coils"/>
    </source>
</evidence>
<accession>A0A557QQQ6</accession>
<gene>
    <name evidence="7" type="ORF">FHP91_12175</name>
</gene>
<keyword evidence="2" id="KW-0805">Transcription regulation</keyword>
<name>A0A557QQQ6_9RHOO</name>
<evidence type="ECO:0000256" key="3">
    <source>
        <dbReference type="ARBA" id="ARBA00023125"/>
    </source>
</evidence>
<dbReference type="GO" id="GO:0003700">
    <property type="term" value="F:DNA-binding transcription factor activity"/>
    <property type="evidence" value="ECO:0007669"/>
    <property type="project" value="InterPro"/>
</dbReference>
<dbReference type="InterPro" id="IPR000847">
    <property type="entry name" value="LysR_HTH_N"/>
</dbReference>
<dbReference type="AlphaFoldDB" id="A0A557QQQ6"/>
<dbReference type="CDD" id="cd08420">
    <property type="entry name" value="PBP2_CysL_like"/>
    <property type="match status" value="1"/>
</dbReference>
<dbReference type="Proteomes" id="UP000319502">
    <property type="component" value="Unassembled WGS sequence"/>
</dbReference>
<keyword evidence="3" id="KW-0238">DNA-binding</keyword>
<dbReference type="SUPFAM" id="SSF46785">
    <property type="entry name" value="Winged helix' DNA-binding domain"/>
    <property type="match status" value="1"/>
</dbReference>
<evidence type="ECO:0000313" key="7">
    <source>
        <dbReference type="EMBL" id="TVO55238.1"/>
    </source>
</evidence>
<evidence type="ECO:0000256" key="2">
    <source>
        <dbReference type="ARBA" id="ARBA00023015"/>
    </source>
</evidence>
<dbReference type="RefSeq" id="WP_144309865.1">
    <property type="nucleotide sequence ID" value="NZ_VMNK01000011.1"/>
</dbReference>
<dbReference type="OrthoDB" id="9808620at2"/>
<sequence length="301" mass="32977">MADRRLQVFNAVVKYGSFTRAAERLFMTQPAVTFQIKQLEEHFNTRLLERGHGYATLTPAGEIVHNYAEKILGLNEEMESRVAELTDELSGTLNIGTSTTIAAYWLPKILEGFKRQFPRVIPRVSVGNSSTVAGRVANRDLDLGLIEIVTDDPSLERRGAAQDELMVICSPSYPLARETSLTASQLLPHPFITREPGNAIRDLADQYFEAAGIAMEEMSIAAELGSLAAVKQLAAEGFGFGIASHAAIQRDIGDGRIAAVPLVPKLYTPLEVIFPKDKFRSRLITTFAEFAAEQLAAGAQR</sequence>
<keyword evidence="4" id="KW-0804">Transcription</keyword>
<dbReference type="Pfam" id="PF00126">
    <property type="entry name" value="HTH_1"/>
    <property type="match status" value="1"/>
</dbReference>
<dbReference type="InterPro" id="IPR005119">
    <property type="entry name" value="LysR_subst-bd"/>
</dbReference>
<dbReference type="FunFam" id="1.10.10.10:FF:000001">
    <property type="entry name" value="LysR family transcriptional regulator"/>
    <property type="match status" value="1"/>
</dbReference>
<comment type="caution">
    <text evidence="7">The sequence shown here is derived from an EMBL/GenBank/DDBJ whole genome shotgun (WGS) entry which is preliminary data.</text>
</comment>
<evidence type="ECO:0000313" key="8">
    <source>
        <dbReference type="Proteomes" id="UP000319502"/>
    </source>
</evidence>
<dbReference type="GO" id="GO:0000976">
    <property type="term" value="F:transcription cis-regulatory region binding"/>
    <property type="evidence" value="ECO:0007669"/>
    <property type="project" value="TreeGrafter"/>
</dbReference>
<reference evidence="7 8" key="1">
    <citation type="submission" date="2019-07" db="EMBL/GenBank/DDBJ databases">
        <title>The pathways for chlorine oxyanion respiration interact through the shared metabolite chlorate.</title>
        <authorList>
            <person name="Barnum T.P."/>
            <person name="Cheng Y."/>
            <person name="Hill K.A."/>
            <person name="Lucas L.N."/>
            <person name="Carlson H.K."/>
            <person name="Coates J.D."/>
        </authorList>
    </citation>
    <scope>NUCLEOTIDE SEQUENCE [LARGE SCALE GENOMIC DNA]</scope>
    <source>
        <strain evidence="7 8">SFB-3</strain>
    </source>
</reference>
<dbReference type="InterPro" id="IPR036390">
    <property type="entry name" value="WH_DNA-bd_sf"/>
</dbReference>
<comment type="similarity">
    <text evidence="1">Belongs to the LysR transcriptional regulatory family.</text>
</comment>
<feature type="coiled-coil region" evidence="5">
    <location>
        <begin position="68"/>
        <end position="95"/>
    </location>
</feature>
<evidence type="ECO:0000259" key="6">
    <source>
        <dbReference type="PROSITE" id="PS50931"/>
    </source>
</evidence>
<dbReference type="Gene3D" id="1.10.10.10">
    <property type="entry name" value="Winged helix-like DNA-binding domain superfamily/Winged helix DNA-binding domain"/>
    <property type="match status" value="1"/>
</dbReference>
<dbReference type="SUPFAM" id="SSF53850">
    <property type="entry name" value="Periplasmic binding protein-like II"/>
    <property type="match status" value="1"/>
</dbReference>
<proteinExistence type="inferred from homology"/>
<evidence type="ECO:0000256" key="1">
    <source>
        <dbReference type="ARBA" id="ARBA00009437"/>
    </source>
</evidence>
<keyword evidence="8" id="KW-1185">Reference proteome</keyword>
<dbReference type="PROSITE" id="PS50931">
    <property type="entry name" value="HTH_LYSR"/>
    <property type="match status" value="1"/>
</dbReference>
<dbReference type="PANTHER" id="PTHR30126">
    <property type="entry name" value="HTH-TYPE TRANSCRIPTIONAL REGULATOR"/>
    <property type="match status" value="1"/>
</dbReference>
<protein>
    <submittedName>
        <fullName evidence="7">LysR family transcriptional regulator</fullName>
    </submittedName>
</protein>
<dbReference type="PANTHER" id="PTHR30126:SF39">
    <property type="entry name" value="HTH-TYPE TRANSCRIPTIONAL REGULATOR CYSL"/>
    <property type="match status" value="1"/>
</dbReference>
<keyword evidence="5" id="KW-0175">Coiled coil</keyword>
<dbReference type="PRINTS" id="PR00039">
    <property type="entry name" value="HTHLYSR"/>
</dbReference>
<feature type="domain" description="HTH lysR-type" evidence="6">
    <location>
        <begin position="1"/>
        <end position="58"/>
    </location>
</feature>